<name>A0A2T3MYW3_9GAMM</name>
<dbReference type="AlphaFoldDB" id="A0A2T3MYW3"/>
<sequence length="366" mass="41226">MNLIRSNIKLLIFLSILLSSLLSGCATQEDQTNASNTNFDHELYDGKSTLGLSGDFPPATSEEAIIRGDKAYLEKNADLALYEYIRALSFPTQDKADQAYYKIGYIHQQRGNFELAKIAYSRAALIDENNIQYAASAGIMELKLGERDNAKQHLLRTIRMDQQRQGKADWDPNLDTFASQLSIDKSSPFSAYIALGIITDLEARHDQAQLIYRSCLRVDGKSRSALTNLGYSYYLSGDTRQAEIINKRATVLYPDDKRAWSNLGLIYIRSKRYEDALDSLQHVMSPAEALNDIGYFSMLEGDYEASVNYLEQAINASPTYYAKAYQNLKRAKKLQITAPPVKLTNKWGNQQTQATVFSISERIDAE</sequence>
<evidence type="ECO:0000313" key="4">
    <source>
        <dbReference type="Proteomes" id="UP000240904"/>
    </source>
</evidence>
<feature type="repeat" description="TPR" evidence="1">
    <location>
        <begin position="287"/>
        <end position="320"/>
    </location>
</feature>
<keyword evidence="1" id="KW-0802">TPR repeat</keyword>
<dbReference type="Pfam" id="PF13181">
    <property type="entry name" value="TPR_8"/>
    <property type="match status" value="2"/>
</dbReference>
<protein>
    <submittedName>
        <fullName evidence="3">Flp pilus assembly protein TadD</fullName>
    </submittedName>
</protein>
<dbReference type="EMBL" id="PYMC01000006">
    <property type="protein sequence ID" value="PSW05144.1"/>
    <property type="molecule type" value="Genomic_DNA"/>
</dbReference>
<dbReference type="OrthoDB" id="1668776at2"/>
<gene>
    <name evidence="3" type="ORF">C9I89_10155</name>
</gene>
<comment type="caution">
    <text evidence="3">The sequence shown here is derived from an EMBL/GenBank/DDBJ whole genome shotgun (WGS) entry which is preliminary data.</text>
</comment>
<feature type="chain" id="PRO_5015517379" evidence="2">
    <location>
        <begin position="26"/>
        <end position="366"/>
    </location>
</feature>
<dbReference type="Gene3D" id="1.25.40.10">
    <property type="entry name" value="Tetratricopeptide repeat domain"/>
    <property type="match status" value="2"/>
</dbReference>
<dbReference type="PANTHER" id="PTHR12558">
    <property type="entry name" value="CELL DIVISION CYCLE 16,23,27"/>
    <property type="match status" value="1"/>
</dbReference>
<dbReference type="SUPFAM" id="SSF48452">
    <property type="entry name" value="TPR-like"/>
    <property type="match status" value="1"/>
</dbReference>
<evidence type="ECO:0000256" key="2">
    <source>
        <dbReference type="SAM" id="SignalP"/>
    </source>
</evidence>
<evidence type="ECO:0000256" key="1">
    <source>
        <dbReference type="PROSITE-ProRule" id="PRU00339"/>
    </source>
</evidence>
<dbReference type="SMART" id="SM00028">
    <property type="entry name" value="TPR"/>
    <property type="match status" value="5"/>
</dbReference>
<dbReference type="InterPro" id="IPR019734">
    <property type="entry name" value="TPR_rpt"/>
</dbReference>
<keyword evidence="4" id="KW-1185">Reference proteome</keyword>
<feature type="signal peptide" evidence="2">
    <location>
        <begin position="1"/>
        <end position="25"/>
    </location>
</feature>
<organism evidence="3 4">
    <name type="scientific">Photobacterium lipolyticum</name>
    <dbReference type="NCBI Taxonomy" id="266810"/>
    <lineage>
        <taxon>Bacteria</taxon>
        <taxon>Pseudomonadati</taxon>
        <taxon>Pseudomonadota</taxon>
        <taxon>Gammaproteobacteria</taxon>
        <taxon>Vibrionales</taxon>
        <taxon>Vibrionaceae</taxon>
        <taxon>Photobacterium</taxon>
    </lineage>
</organism>
<dbReference type="PROSITE" id="PS51257">
    <property type="entry name" value="PROKAR_LIPOPROTEIN"/>
    <property type="match status" value="1"/>
</dbReference>
<feature type="repeat" description="TPR" evidence="1">
    <location>
        <begin position="97"/>
        <end position="130"/>
    </location>
</feature>
<dbReference type="Pfam" id="PF13432">
    <property type="entry name" value="TPR_16"/>
    <property type="match status" value="1"/>
</dbReference>
<evidence type="ECO:0000313" key="3">
    <source>
        <dbReference type="EMBL" id="PSW05144.1"/>
    </source>
</evidence>
<dbReference type="InterPro" id="IPR011990">
    <property type="entry name" value="TPR-like_helical_dom_sf"/>
</dbReference>
<dbReference type="RefSeq" id="WP_107283245.1">
    <property type="nucleotide sequence ID" value="NZ_PYMC01000006.1"/>
</dbReference>
<dbReference type="PROSITE" id="PS50005">
    <property type="entry name" value="TPR"/>
    <property type="match status" value="2"/>
</dbReference>
<proteinExistence type="predicted"/>
<reference evidence="3 4" key="1">
    <citation type="submission" date="2018-03" db="EMBL/GenBank/DDBJ databases">
        <title>Whole genome sequencing of Histamine producing bacteria.</title>
        <authorList>
            <person name="Butler K."/>
        </authorList>
    </citation>
    <scope>NUCLEOTIDE SEQUENCE [LARGE SCALE GENOMIC DNA]</scope>
    <source>
        <strain evidence="3 4">DSM 16190</strain>
    </source>
</reference>
<dbReference type="PANTHER" id="PTHR12558:SF13">
    <property type="entry name" value="CELL DIVISION CYCLE PROTEIN 27 HOMOLOG"/>
    <property type="match status" value="1"/>
</dbReference>
<dbReference type="Proteomes" id="UP000240904">
    <property type="component" value="Unassembled WGS sequence"/>
</dbReference>
<keyword evidence="2" id="KW-0732">Signal</keyword>
<accession>A0A2T3MYW3</accession>